<sequence>MGWLLPLLAAVFACNVFALQIPLFRDRLDSLEEDHTRAVTAFKLRHVFHHGTGINASLHRRLDVAETPAFETAPELFYLSALSKNVTRLSQRDPDFMESYLAYTRRPGSIKISGFDWIHERVRTPNISDPETLATLARMTADAYVGVPASKDWIDVGAPFNESLGFGWDNTGVRGHIFTDDANRTVVVAIKGTSSTLFDNDGDTVTNDRINDNLLFSCCCARISYMWTTVCDCYEKSYTCSQTCLEDALYAEDKYYRALLDIYRNTTSLYPSATIWLTGHSLGGSMAALLGRTYGVPTVAFEAPPERLAAERLHLPFPPVPANESTIWHVGNTADPIFMGVCNGPSSVCWVGGYAMETQCHSGLECVYDTVKDKKWHVSANNHRIKAVIDMIAGYNNTPTCVARTDCQDCFDWTFS</sequence>
<organism evidence="1 2">
    <name type="scientific">Lipomyces kononenkoae</name>
    <name type="common">Yeast</name>
    <dbReference type="NCBI Taxonomy" id="34357"/>
    <lineage>
        <taxon>Eukaryota</taxon>
        <taxon>Fungi</taxon>
        <taxon>Dikarya</taxon>
        <taxon>Ascomycota</taxon>
        <taxon>Saccharomycotina</taxon>
        <taxon>Lipomycetes</taxon>
        <taxon>Lipomycetales</taxon>
        <taxon>Lipomycetaceae</taxon>
        <taxon>Lipomyces</taxon>
    </lineage>
</organism>
<keyword evidence="2" id="KW-1185">Reference proteome</keyword>
<name>A0ACC3TBA7_LIPKO</name>
<accession>A0ACC3TBA7</accession>
<proteinExistence type="predicted"/>
<dbReference type="EMBL" id="MU971335">
    <property type="protein sequence ID" value="KAK9241234.1"/>
    <property type="molecule type" value="Genomic_DNA"/>
</dbReference>
<comment type="caution">
    <text evidence="1">The sequence shown here is derived from an EMBL/GenBank/DDBJ whole genome shotgun (WGS) entry which is preliminary data.</text>
</comment>
<evidence type="ECO:0000313" key="2">
    <source>
        <dbReference type="Proteomes" id="UP001433508"/>
    </source>
</evidence>
<evidence type="ECO:0000313" key="1">
    <source>
        <dbReference type="EMBL" id="KAK9241234.1"/>
    </source>
</evidence>
<keyword evidence="1" id="KW-0378">Hydrolase</keyword>
<dbReference type="Proteomes" id="UP001433508">
    <property type="component" value="Unassembled WGS sequence"/>
</dbReference>
<gene>
    <name evidence="1" type="ORF">V1525DRAFT_392519</name>
</gene>
<reference evidence="2" key="1">
    <citation type="journal article" date="2024" name="Front. Bioeng. Biotechnol.">
        <title>Genome-scale model development and genomic sequencing of the oleaginous clade Lipomyces.</title>
        <authorList>
            <person name="Czajka J.J."/>
            <person name="Han Y."/>
            <person name="Kim J."/>
            <person name="Mondo S.J."/>
            <person name="Hofstad B.A."/>
            <person name="Robles A."/>
            <person name="Haridas S."/>
            <person name="Riley R."/>
            <person name="LaButti K."/>
            <person name="Pangilinan J."/>
            <person name="Andreopoulos W."/>
            <person name="Lipzen A."/>
            <person name="Yan J."/>
            <person name="Wang M."/>
            <person name="Ng V."/>
            <person name="Grigoriev I.V."/>
            <person name="Spatafora J.W."/>
            <person name="Magnuson J.K."/>
            <person name="Baker S.E."/>
            <person name="Pomraning K.R."/>
        </authorList>
    </citation>
    <scope>NUCLEOTIDE SEQUENCE [LARGE SCALE GENOMIC DNA]</scope>
    <source>
        <strain evidence="2">CBS 7786</strain>
    </source>
</reference>
<protein>
    <submittedName>
        <fullName evidence="1">Alpha/Beta hydrolase protein</fullName>
    </submittedName>
</protein>